<keyword evidence="2" id="KW-0472">Membrane</keyword>
<dbReference type="Pfam" id="PF03382">
    <property type="entry name" value="DUF285"/>
    <property type="match status" value="2"/>
</dbReference>
<dbReference type="EMBL" id="FMBL01000003">
    <property type="protein sequence ID" value="SCC80467.1"/>
    <property type="molecule type" value="Genomic_DNA"/>
</dbReference>
<feature type="compositionally biased region" description="Low complexity" evidence="1">
    <location>
        <begin position="22"/>
        <end position="40"/>
    </location>
</feature>
<protein>
    <submittedName>
        <fullName evidence="4">Surface protein</fullName>
    </submittedName>
</protein>
<dbReference type="InterPro" id="IPR011889">
    <property type="entry name" value="Liste_lipo_26"/>
</dbReference>
<feature type="signal peptide" evidence="3">
    <location>
        <begin position="1"/>
        <end position="24"/>
    </location>
</feature>
<accession>A0A1C4H6D5</accession>
<feature type="compositionally biased region" description="Polar residues" evidence="1">
    <location>
        <begin position="469"/>
        <end position="484"/>
    </location>
</feature>
<dbReference type="InterPro" id="IPR005046">
    <property type="entry name" value="DUF285"/>
</dbReference>
<feature type="compositionally biased region" description="Gly residues" evidence="1">
    <location>
        <begin position="852"/>
        <end position="882"/>
    </location>
</feature>
<evidence type="ECO:0000256" key="1">
    <source>
        <dbReference type="SAM" id="MobiDB-lite"/>
    </source>
</evidence>
<feature type="region of interest" description="Disordered" evidence="1">
    <location>
        <begin position="782"/>
        <end position="803"/>
    </location>
</feature>
<feature type="region of interest" description="Disordered" evidence="1">
    <location>
        <begin position="22"/>
        <end position="97"/>
    </location>
</feature>
<keyword evidence="3" id="KW-0732">Signal</keyword>
<dbReference type="PANTHER" id="PTHR45661:SF3">
    <property type="entry name" value="IG-LIKE DOMAIN-CONTAINING PROTEIN"/>
    <property type="match status" value="1"/>
</dbReference>
<feature type="compositionally biased region" description="Basic and acidic residues" evidence="1">
    <location>
        <begin position="900"/>
        <end position="910"/>
    </location>
</feature>
<dbReference type="OrthoDB" id="5195810at2"/>
<dbReference type="InterPro" id="IPR032675">
    <property type="entry name" value="LRR_dom_sf"/>
</dbReference>
<keyword evidence="2" id="KW-0812">Transmembrane</keyword>
<gene>
    <name evidence="4" type="ORF">GA0061077_1212</name>
</gene>
<dbReference type="AlphaFoldDB" id="A0A1C4H6D5"/>
<evidence type="ECO:0000313" key="4">
    <source>
        <dbReference type="EMBL" id="SCC80467.1"/>
    </source>
</evidence>
<evidence type="ECO:0000313" key="5">
    <source>
        <dbReference type="Proteomes" id="UP000242610"/>
    </source>
</evidence>
<organism evidence="4 5">
    <name type="scientific">Bifidobacterium commune</name>
    <dbReference type="NCBI Taxonomy" id="1505727"/>
    <lineage>
        <taxon>Bacteria</taxon>
        <taxon>Bacillati</taxon>
        <taxon>Actinomycetota</taxon>
        <taxon>Actinomycetes</taxon>
        <taxon>Bifidobacteriales</taxon>
        <taxon>Bifidobacteriaceae</taxon>
        <taxon>Bifidobacterium</taxon>
    </lineage>
</organism>
<sequence>MSIMATLTATVLCVTMGIAPPATAKKTEPAPVSASSTPVSQRENDVKLPSAPSAFNNVRQPVSPVGQVAPLDGEPEPKCEPSGMQTWGTPANDSDVNQVPDRDPSPLKFELNSSCVLTFYGGTSPNWDSINDFTLAQFLAPATEIRFAGNTTLYSNRQNYTGLFSSLSYTKTVRVDGIVHLAGTIGDNLFAYNFGLTHFVGNGFETSQLTTAHSMFLYCMNLESVTIPDTWDVRKVTDMSWMFISSPNLKSVSLPTRWDTSNVTTFDSMFASCYSLESLRLPEIWNTGSATNMQNMFMSCTNLKNLTMPTWWDASNVTNMQNMFAYCQSLESLVMPTTPDTGNLTNISLMFMGCDNLRSLDISNMNTRNTFSSYGAQGSFPPAVQDIWLGPDTYLAETDDDYQVFQYTMNYEGWAEITETGAHIPAPDLRARTSLTSGKNPKGHYRIPKLVLTIDYNNGEANHTETKTIDTSNSNSAGSRSLTWGTRPAPAGKVFDGWKLTTSATGYLRLNDNTVSWDAYTDDREAKITATWRNVDHPAIKVIVHAEGSARPQRSNDPWAEVTVTEPEDSRTDDTITLESLNGEGHNDSCNPTEGSNQCTFRLSIAQLRDDDFESLYHLRAKITAFDRRDTETTVTGRPSDQEAILPYTTITYQAGIGAGGSTPATKRALTDTAAQNARLTVARPDTITRPANSLFSGWQTNHGSIRPGTTPVPVSAGDTDAQGRTTIALTAAWNTLATPDITSAVRESNGHTTITGTAKPLRSDDIVRICHLTDNHGRQCRDITPDTNASNGTTLPHDGTTEHPWKLVLTDSLDEGTAIEAFLVAKDTTYTDNPEVQSAAATVNTTTGIGSDNGTGTGNGSDNGTGTGNGANTGSGPGTGTSNGNRKDTGTDTQPGTNKDNRKTSRTDTEPTGGPLSLAKTGGMPIMPLFAISLLLLASGACLYGLRRRHDTD</sequence>
<keyword evidence="2" id="KW-1133">Transmembrane helix</keyword>
<feature type="region of interest" description="Disordered" evidence="1">
    <location>
        <begin position="548"/>
        <end position="572"/>
    </location>
</feature>
<dbReference type="RefSeq" id="WP_091848040.1">
    <property type="nucleotide sequence ID" value="NZ_FMBL01000003.1"/>
</dbReference>
<dbReference type="SUPFAM" id="SSF52058">
    <property type="entry name" value="L domain-like"/>
    <property type="match status" value="1"/>
</dbReference>
<feature type="transmembrane region" description="Helical" evidence="2">
    <location>
        <begin position="927"/>
        <end position="947"/>
    </location>
</feature>
<evidence type="ECO:0000256" key="3">
    <source>
        <dbReference type="SAM" id="SignalP"/>
    </source>
</evidence>
<dbReference type="InterPro" id="IPR053139">
    <property type="entry name" value="Surface_bspA-like"/>
</dbReference>
<evidence type="ECO:0000256" key="2">
    <source>
        <dbReference type="SAM" id="Phobius"/>
    </source>
</evidence>
<feature type="region of interest" description="Disordered" evidence="1">
    <location>
        <begin position="837"/>
        <end position="923"/>
    </location>
</feature>
<feature type="compositionally biased region" description="Polar residues" evidence="1">
    <location>
        <begin position="786"/>
        <end position="795"/>
    </location>
</feature>
<keyword evidence="5" id="KW-1185">Reference proteome</keyword>
<name>A0A1C4H6D5_9BIFI</name>
<dbReference type="Gene3D" id="3.80.10.10">
    <property type="entry name" value="Ribonuclease Inhibitor"/>
    <property type="match status" value="1"/>
</dbReference>
<reference evidence="5" key="1">
    <citation type="submission" date="2016-08" db="EMBL/GenBank/DDBJ databases">
        <authorList>
            <person name="Varghese N."/>
            <person name="Submissions Spin"/>
        </authorList>
    </citation>
    <scope>NUCLEOTIDE SEQUENCE [LARGE SCALE GENOMIC DNA]</scope>
    <source>
        <strain evidence="5">R-52791</strain>
    </source>
</reference>
<feature type="chain" id="PRO_5008692881" evidence="3">
    <location>
        <begin position="25"/>
        <end position="954"/>
    </location>
</feature>
<feature type="region of interest" description="Disordered" evidence="1">
    <location>
        <begin position="464"/>
        <end position="485"/>
    </location>
</feature>
<dbReference type="NCBIfam" id="TIGR02167">
    <property type="entry name" value="Liste_lipo_26"/>
    <property type="match status" value="2"/>
</dbReference>
<dbReference type="PANTHER" id="PTHR45661">
    <property type="entry name" value="SURFACE ANTIGEN"/>
    <property type="match status" value="1"/>
</dbReference>
<feature type="compositionally biased region" description="Polar residues" evidence="1">
    <location>
        <begin position="83"/>
        <end position="97"/>
    </location>
</feature>
<proteinExistence type="predicted"/>
<dbReference type="Proteomes" id="UP000242610">
    <property type="component" value="Unassembled WGS sequence"/>
</dbReference>